<keyword evidence="2" id="KW-1185">Reference proteome</keyword>
<accession>A0A3P7RAJ8</accession>
<dbReference type="OrthoDB" id="10532667at2759"/>
<gene>
    <name evidence="1" type="ORF">DILT_LOCUS18332</name>
</gene>
<reference evidence="1 2" key="1">
    <citation type="submission" date="2018-11" db="EMBL/GenBank/DDBJ databases">
        <authorList>
            <consortium name="Pathogen Informatics"/>
        </authorList>
    </citation>
    <scope>NUCLEOTIDE SEQUENCE [LARGE SCALE GENOMIC DNA]</scope>
</reference>
<evidence type="ECO:0000313" key="1">
    <source>
        <dbReference type="EMBL" id="VDN40752.1"/>
    </source>
</evidence>
<evidence type="ECO:0000313" key="2">
    <source>
        <dbReference type="Proteomes" id="UP000281553"/>
    </source>
</evidence>
<dbReference type="EMBL" id="UYRU01099471">
    <property type="protein sequence ID" value="VDN40752.1"/>
    <property type="molecule type" value="Genomic_DNA"/>
</dbReference>
<organism evidence="1 2">
    <name type="scientific">Dibothriocephalus latus</name>
    <name type="common">Fish tapeworm</name>
    <name type="synonym">Diphyllobothrium latum</name>
    <dbReference type="NCBI Taxonomy" id="60516"/>
    <lineage>
        <taxon>Eukaryota</taxon>
        <taxon>Metazoa</taxon>
        <taxon>Spiralia</taxon>
        <taxon>Lophotrochozoa</taxon>
        <taxon>Platyhelminthes</taxon>
        <taxon>Cestoda</taxon>
        <taxon>Eucestoda</taxon>
        <taxon>Diphyllobothriidea</taxon>
        <taxon>Diphyllobothriidae</taxon>
        <taxon>Dibothriocephalus</taxon>
    </lineage>
</organism>
<proteinExistence type="predicted"/>
<dbReference type="Proteomes" id="UP000281553">
    <property type="component" value="Unassembled WGS sequence"/>
</dbReference>
<name>A0A3P7RAJ8_DIBLA</name>
<protein>
    <submittedName>
        <fullName evidence="1">Uncharacterized protein</fullName>
    </submittedName>
</protein>
<sequence length="48" mass="5145">MFSHCADLYSSLPVPSLCIGVFKESFAKFTVDAKPIDPTGRGTVKAIV</sequence>
<feature type="non-terminal residue" evidence="1">
    <location>
        <position position="48"/>
    </location>
</feature>
<dbReference type="AlphaFoldDB" id="A0A3P7RAJ8"/>